<sequence length="65" mass="7513">MIRGEKEGLISAIGSSGTRFFHSFLVARNTTRGLVFFRGLEMNTLYTHFKHVTVSAFSALMYWHW</sequence>
<dbReference type="EMBL" id="GBRH01256934">
    <property type="protein sequence ID" value="JAD40961.1"/>
    <property type="molecule type" value="Transcribed_RNA"/>
</dbReference>
<name>A0A0A8ZQ90_ARUDO</name>
<organism evidence="1">
    <name type="scientific">Arundo donax</name>
    <name type="common">Giant reed</name>
    <name type="synonym">Donax arundinaceus</name>
    <dbReference type="NCBI Taxonomy" id="35708"/>
    <lineage>
        <taxon>Eukaryota</taxon>
        <taxon>Viridiplantae</taxon>
        <taxon>Streptophyta</taxon>
        <taxon>Embryophyta</taxon>
        <taxon>Tracheophyta</taxon>
        <taxon>Spermatophyta</taxon>
        <taxon>Magnoliopsida</taxon>
        <taxon>Liliopsida</taxon>
        <taxon>Poales</taxon>
        <taxon>Poaceae</taxon>
        <taxon>PACMAD clade</taxon>
        <taxon>Arundinoideae</taxon>
        <taxon>Arundineae</taxon>
        <taxon>Arundo</taxon>
    </lineage>
</organism>
<evidence type="ECO:0000313" key="1">
    <source>
        <dbReference type="EMBL" id="JAD40961.1"/>
    </source>
</evidence>
<proteinExistence type="predicted"/>
<accession>A0A0A8ZQ90</accession>
<protein>
    <submittedName>
        <fullName evidence="1">Uncharacterized protein</fullName>
    </submittedName>
</protein>
<reference evidence="1" key="2">
    <citation type="journal article" date="2015" name="Data Brief">
        <title>Shoot transcriptome of the giant reed, Arundo donax.</title>
        <authorList>
            <person name="Barrero R.A."/>
            <person name="Guerrero F.D."/>
            <person name="Moolhuijzen P."/>
            <person name="Goolsby J.A."/>
            <person name="Tidwell J."/>
            <person name="Bellgard S.E."/>
            <person name="Bellgard M.I."/>
        </authorList>
    </citation>
    <scope>NUCLEOTIDE SEQUENCE</scope>
    <source>
        <tissue evidence="1">Shoot tissue taken approximately 20 cm above the soil surface</tissue>
    </source>
</reference>
<dbReference type="AlphaFoldDB" id="A0A0A8ZQ90"/>
<reference evidence="1" key="1">
    <citation type="submission" date="2014-09" db="EMBL/GenBank/DDBJ databases">
        <authorList>
            <person name="Magalhaes I.L.F."/>
            <person name="Oliveira U."/>
            <person name="Santos F.R."/>
            <person name="Vidigal T.H.D.A."/>
            <person name="Brescovit A.D."/>
            <person name="Santos A.J."/>
        </authorList>
    </citation>
    <scope>NUCLEOTIDE SEQUENCE</scope>
    <source>
        <tissue evidence="1">Shoot tissue taken approximately 20 cm above the soil surface</tissue>
    </source>
</reference>